<protein>
    <recommendedName>
        <fullName evidence="1">CRAL-TRIO domain-containing protein</fullName>
    </recommendedName>
</protein>
<evidence type="ECO:0000259" key="1">
    <source>
        <dbReference type="PROSITE" id="PS50191"/>
    </source>
</evidence>
<gene>
    <name evidence="2" type="ORF">GSOID_T00026275001</name>
</gene>
<dbReference type="Gene3D" id="3.40.525.10">
    <property type="entry name" value="CRAL-TRIO lipid binding domain"/>
    <property type="match status" value="1"/>
</dbReference>
<dbReference type="Pfam" id="PF00650">
    <property type="entry name" value="CRAL_TRIO"/>
    <property type="match status" value="1"/>
</dbReference>
<dbReference type="SUPFAM" id="SSF52087">
    <property type="entry name" value="CRAL/TRIO domain"/>
    <property type="match status" value="1"/>
</dbReference>
<dbReference type="InterPro" id="IPR036865">
    <property type="entry name" value="CRAL-TRIO_dom_sf"/>
</dbReference>
<organism evidence="2">
    <name type="scientific">Oikopleura dioica</name>
    <name type="common">Tunicate</name>
    <dbReference type="NCBI Taxonomy" id="34765"/>
    <lineage>
        <taxon>Eukaryota</taxon>
        <taxon>Metazoa</taxon>
        <taxon>Chordata</taxon>
        <taxon>Tunicata</taxon>
        <taxon>Appendicularia</taxon>
        <taxon>Copelata</taxon>
        <taxon>Oikopleuridae</taxon>
        <taxon>Oikopleura</taxon>
    </lineage>
</organism>
<name>E4Z4E5_OIKDI</name>
<dbReference type="InterPro" id="IPR001251">
    <property type="entry name" value="CRAL-TRIO_dom"/>
</dbReference>
<dbReference type="AlphaFoldDB" id="E4Z4E5"/>
<dbReference type="InterPro" id="IPR051064">
    <property type="entry name" value="SEC14/CRAL-TRIO_domain"/>
</dbReference>
<evidence type="ECO:0000313" key="2">
    <source>
        <dbReference type="EMBL" id="CBY42573.1"/>
    </source>
</evidence>
<dbReference type="CDD" id="cd00170">
    <property type="entry name" value="SEC14"/>
    <property type="match status" value="1"/>
</dbReference>
<proteinExistence type="predicted"/>
<dbReference type="PANTHER" id="PTHR23324">
    <property type="entry name" value="SEC14 RELATED PROTEIN"/>
    <property type="match status" value="1"/>
</dbReference>
<feature type="non-terminal residue" evidence="2">
    <location>
        <position position="1"/>
    </location>
</feature>
<dbReference type="Proteomes" id="UP000011014">
    <property type="component" value="Unassembled WGS sequence"/>
</dbReference>
<dbReference type="GO" id="GO:0005737">
    <property type="term" value="C:cytoplasm"/>
    <property type="evidence" value="ECO:0007669"/>
    <property type="project" value="TreeGrafter"/>
</dbReference>
<dbReference type="PROSITE" id="PS50191">
    <property type="entry name" value="CRAL_TRIO"/>
    <property type="match status" value="1"/>
</dbReference>
<dbReference type="PANTHER" id="PTHR23324:SF66">
    <property type="entry name" value="PROTEIN REAL-TIME"/>
    <property type="match status" value="1"/>
</dbReference>
<feature type="domain" description="CRAL-TRIO" evidence="1">
    <location>
        <begin position="1"/>
        <end position="69"/>
    </location>
</feature>
<dbReference type="EMBL" id="FN657291">
    <property type="protein sequence ID" value="CBY42573.1"/>
    <property type="molecule type" value="Genomic_DNA"/>
</dbReference>
<accession>E4Z4E5</accession>
<reference evidence="2" key="1">
    <citation type="journal article" date="2010" name="Science">
        <title>Plasticity of animal genome architecture unmasked by rapid evolution of a pelagic tunicate.</title>
        <authorList>
            <person name="Denoeud F."/>
            <person name="Henriet S."/>
            <person name="Mungpakdee S."/>
            <person name="Aury J.M."/>
            <person name="Da Silva C."/>
            <person name="Brinkmann H."/>
            <person name="Mikhaleva J."/>
            <person name="Olsen L.C."/>
            <person name="Jubin C."/>
            <person name="Canestro C."/>
            <person name="Bouquet J.M."/>
            <person name="Danks G."/>
            <person name="Poulain J."/>
            <person name="Campsteijn C."/>
            <person name="Adamski M."/>
            <person name="Cross I."/>
            <person name="Yadetie F."/>
            <person name="Muffato M."/>
            <person name="Louis A."/>
            <person name="Butcher S."/>
            <person name="Tsagkogeorga G."/>
            <person name="Konrad A."/>
            <person name="Singh S."/>
            <person name="Jensen M.F."/>
            <person name="Cong E.H."/>
            <person name="Eikeseth-Otteraa H."/>
            <person name="Noel B."/>
            <person name="Anthouard V."/>
            <person name="Porcel B.M."/>
            <person name="Kachouri-Lafond R."/>
            <person name="Nishino A."/>
            <person name="Ugolini M."/>
            <person name="Chourrout P."/>
            <person name="Nishida H."/>
            <person name="Aasland R."/>
            <person name="Huzurbazar S."/>
            <person name="Westhof E."/>
            <person name="Delsuc F."/>
            <person name="Lehrach H."/>
            <person name="Reinhardt R."/>
            <person name="Weissenbach J."/>
            <person name="Roy S.W."/>
            <person name="Artiguenave F."/>
            <person name="Postlethwait J.H."/>
            <person name="Manak J.R."/>
            <person name="Thompson E.M."/>
            <person name="Jaillon O."/>
            <person name="Du Pasquier L."/>
            <person name="Boudinot P."/>
            <person name="Liberles D.A."/>
            <person name="Volff J.N."/>
            <person name="Philippe H."/>
            <person name="Lenhard B."/>
            <person name="Roest Crollius H."/>
            <person name="Wincker P."/>
            <person name="Chourrout D."/>
        </authorList>
    </citation>
    <scope>NUCLEOTIDE SEQUENCE [LARGE SCALE GENOMIC DNA]</scope>
</reference>
<sequence length="193" mass="21064">FPDSLRRVLLIRAPAPFTAVWSVVSPLIDEKTRAKVWLYSGSDNTKNLRKFLQTNAIPTWLGGEAPFDSIQKDTDSGYVKVTLPYEETVTGLPGAMVHWDVSRNEHTAITVFTVNGKKLADVGDLCGAVDLDKKSVADFGTLKCSQNSSEKIVFKWDGSGEMGLFIAVLPAEDIRGSISSLDSFQSGFSLLSM</sequence>